<proteinExistence type="predicted"/>
<reference evidence="1" key="2">
    <citation type="submission" date="2020-11" db="EMBL/GenBank/DDBJ databases">
        <authorList>
            <person name="McCartney M.A."/>
            <person name="Auch B."/>
            <person name="Kono T."/>
            <person name="Mallez S."/>
            <person name="Becker A."/>
            <person name="Gohl D.M."/>
            <person name="Silverstein K.A.T."/>
            <person name="Koren S."/>
            <person name="Bechman K.B."/>
            <person name="Herman A."/>
            <person name="Abrahante J.E."/>
            <person name="Garbe J."/>
        </authorList>
    </citation>
    <scope>NUCLEOTIDE SEQUENCE</scope>
    <source>
        <strain evidence="1">Duluth1</strain>
        <tissue evidence="1">Whole animal</tissue>
    </source>
</reference>
<sequence length="54" mass="6542">MIFFTYRYVGVCWLHFTRYSHCSLIEKRILQCEMSSGFKPQQCPIMCDIQSHYD</sequence>
<evidence type="ECO:0000313" key="1">
    <source>
        <dbReference type="EMBL" id="KAH3691316.1"/>
    </source>
</evidence>
<keyword evidence="2" id="KW-1185">Reference proteome</keyword>
<dbReference type="Proteomes" id="UP000828390">
    <property type="component" value="Unassembled WGS sequence"/>
</dbReference>
<reference evidence="1" key="1">
    <citation type="journal article" date="2019" name="bioRxiv">
        <title>The Genome of the Zebra Mussel, Dreissena polymorpha: A Resource for Invasive Species Research.</title>
        <authorList>
            <person name="McCartney M.A."/>
            <person name="Auch B."/>
            <person name="Kono T."/>
            <person name="Mallez S."/>
            <person name="Zhang Y."/>
            <person name="Obille A."/>
            <person name="Becker A."/>
            <person name="Abrahante J.E."/>
            <person name="Garbe J."/>
            <person name="Badalamenti J.P."/>
            <person name="Herman A."/>
            <person name="Mangelson H."/>
            <person name="Liachko I."/>
            <person name="Sullivan S."/>
            <person name="Sone E.D."/>
            <person name="Koren S."/>
            <person name="Silverstein K.A.T."/>
            <person name="Beckman K.B."/>
            <person name="Gohl D.M."/>
        </authorList>
    </citation>
    <scope>NUCLEOTIDE SEQUENCE</scope>
    <source>
        <strain evidence="1">Duluth1</strain>
        <tissue evidence="1">Whole animal</tissue>
    </source>
</reference>
<accession>A0A9D4BDN0</accession>
<gene>
    <name evidence="1" type="ORF">DPMN_192367</name>
</gene>
<dbReference type="AlphaFoldDB" id="A0A9D4BDN0"/>
<protein>
    <submittedName>
        <fullName evidence="1">Uncharacterized protein</fullName>
    </submittedName>
</protein>
<organism evidence="1 2">
    <name type="scientific">Dreissena polymorpha</name>
    <name type="common">Zebra mussel</name>
    <name type="synonym">Mytilus polymorpha</name>
    <dbReference type="NCBI Taxonomy" id="45954"/>
    <lineage>
        <taxon>Eukaryota</taxon>
        <taxon>Metazoa</taxon>
        <taxon>Spiralia</taxon>
        <taxon>Lophotrochozoa</taxon>
        <taxon>Mollusca</taxon>
        <taxon>Bivalvia</taxon>
        <taxon>Autobranchia</taxon>
        <taxon>Heteroconchia</taxon>
        <taxon>Euheterodonta</taxon>
        <taxon>Imparidentia</taxon>
        <taxon>Neoheterodontei</taxon>
        <taxon>Myida</taxon>
        <taxon>Dreissenoidea</taxon>
        <taxon>Dreissenidae</taxon>
        <taxon>Dreissena</taxon>
    </lineage>
</organism>
<dbReference type="EMBL" id="JAIWYP010000039">
    <property type="protein sequence ID" value="KAH3691316.1"/>
    <property type="molecule type" value="Genomic_DNA"/>
</dbReference>
<comment type="caution">
    <text evidence="1">The sequence shown here is derived from an EMBL/GenBank/DDBJ whole genome shotgun (WGS) entry which is preliminary data.</text>
</comment>
<evidence type="ECO:0000313" key="2">
    <source>
        <dbReference type="Proteomes" id="UP000828390"/>
    </source>
</evidence>
<name>A0A9D4BDN0_DREPO</name>